<dbReference type="AlphaFoldDB" id="A0A9N8W4Q0"/>
<evidence type="ECO:0000256" key="1">
    <source>
        <dbReference type="SAM" id="MobiDB-lite"/>
    </source>
</evidence>
<feature type="compositionally biased region" description="Polar residues" evidence="1">
    <location>
        <begin position="81"/>
        <end position="93"/>
    </location>
</feature>
<feature type="compositionally biased region" description="Low complexity" evidence="1">
    <location>
        <begin position="94"/>
        <end position="109"/>
    </location>
</feature>
<proteinExistence type="predicted"/>
<evidence type="ECO:0000313" key="3">
    <source>
        <dbReference type="Proteomes" id="UP000789831"/>
    </source>
</evidence>
<protein>
    <submittedName>
        <fullName evidence="2">9031_t:CDS:1</fullName>
    </submittedName>
</protein>
<organism evidence="2 3">
    <name type="scientific">Ambispora gerdemannii</name>
    <dbReference type="NCBI Taxonomy" id="144530"/>
    <lineage>
        <taxon>Eukaryota</taxon>
        <taxon>Fungi</taxon>
        <taxon>Fungi incertae sedis</taxon>
        <taxon>Mucoromycota</taxon>
        <taxon>Glomeromycotina</taxon>
        <taxon>Glomeromycetes</taxon>
        <taxon>Archaeosporales</taxon>
        <taxon>Ambisporaceae</taxon>
        <taxon>Ambispora</taxon>
    </lineage>
</organism>
<dbReference type="OrthoDB" id="5593200at2759"/>
<gene>
    <name evidence="2" type="ORF">AGERDE_LOCUS3039</name>
</gene>
<dbReference type="Proteomes" id="UP000789831">
    <property type="component" value="Unassembled WGS sequence"/>
</dbReference>
<evidence type="ECO:0000313" key="2">
    <source>
        <dbReference type="EMBL" id="CAG8477129.1"/>
    </source>
</evidence>
<reference evidence="2" key="1">
    <citation type="submission" date="2021-06" db="EMBL/GenBank/DDBJ databases">
        <authorList>
            <person name="Kallberg Y."/>
            <person name="Tangrot J."/>
            <person name="Rosling A."/>
        </authorList>
    </citation>
    <scope>NUCLEOTIDE SEQUENCE</scope>
    <source>
        <strain evidence="2">MT106</strain>
    </source>
</reference>
<dbReference type="EMBL" id="CAJVPL010000274">
    <property type="protein sequence ID" value="CAG8477129.1"/>
    <property type="molecule type" value="Genomic_DNA"/>
</dbReference>
<sequence length="179" mass="20140">MDTEMDNVNDQITAIEQGGNIAIEQNEFNNINGNDNLYSHNNNNYWPSDEESDEAAPFAYEALPQDENEINEDEDDENDYYKNSNETQIPTGNTQLLSSSSQTITTSTTFPPPPILTIQASKIEMIQTNDLSIINDVMQNIRIPESAVPEWARSIPEESWLPRVIVVDDGNENIENSSL</sequence>
<dbReference type="Pfam" id="PF06910">
    <property type="entry name" value="MEA1"/>
    <property type="match status" value="1"/>
</dbReference>
<name>A0A9N8W4Q0_9GLOM</name>
<comment type="caution">
    <text evidence="2">The sequence shown here is derived from an EMBL/GenBank/DDBJ whole genome shotgun (WGS) entry which is preliminary data.</text>
</comment>
<keyword evidence="3" id="KW-1185">Reference proteome</keyword>
<accession>A0A9N8W4Q0</accession>
<feature type="region of interest" description="Disordered" evidence="1">
    <location>
        <begin position="71"/>
        <end position="110"/>
    </location>
</feature>